<sequence length="548" mass="61374">MSYQTSIHFDPTALLIIKNEIDNSIKLVETAVNTLAEEQALPFGIDDALNQFEQCTQVLALIDMPHLSQITQYSAELMRKIMAQPQQIQTNDVIALSEGTTMLKRYIEFICLREVKVPQFLLDTLNRLEKALGKPLTKEGQTVQPLLEFITPSFNLPQAPSLEQSQYIHQLYKLCLNKLIKQSETPLDLQGIKLVGVYLAGLATGQPSQQYWQLVNVGLSHINELSITEARLRTLIQIETNIGKFLAQSASFKNTIADLADILCICISQEDDVSQHIRDQLNIGDELLSDTQLQVLSRHLYGPDYETVHTISQLMTDEMAQIRNEIEYNHQNMSAEKTQELQQKLHQLSNVFKVLNLNEAARELTQQAEKLSQPNTLTDATSVQQLMNSILASMNSIGILERNYTSSRLQLRVNNMQISLDRLDEAHKALLTETKTLIDTLTQTLSLYVQDPTAHSLEALPVYLKELSGAALFLGSSAQQTALLGAAHFAQYRLAQNQPLDAEQINCILNVVAGLDLLVENLKNKQPVLQSMFDVALSNSQQLQTIAA</sequence>
<dbReference type="RefSeq" id="WP_016163034.1">
    <property type="nucleotide sequence ID" value="NZ_JAKZGC010000013.1"/>
</dbReference>
<dbReference type="InterPro" id="IPR036641">
    <property type="entry name" value="HPT_dom_sf"/>
</dbReference>
<comment type="caution">
    <text evidence="1">The sequence shown here is derived from an EMBL/GenBank/DDBJ whole genome shotgun (WGS) entry which is preliminary data.</text>
</comment>
<dbReference type="Proteomes" id="UP000016203">
    <property type="component" value="Unassembled WGS sequence"/>
</dbReference>
<gene>
    <name evidence="1" type="ORF">F896_01226</name>
    <name evidence="2" type="ORF">Q3V53_11530</name>
</gene>
<dbReference type="HOGENOM" id="CLU_497515_0_0_6"/>
<proteinExistence type="predicted"/>
<organism evidence="1 3">
    <name type="scientific">Acinetobacter genomosp. 15BJ</name>
    <dbReference type="NCBI Taxonomy" id="106651"/>
    <lineage>
        <taxon>Bacteria</taxon>
        <taxon>Pseudomonadati</taxon>
        <taxon>Pseudomonadota</taxon>
        <taxon>Gammaproteobacteria</taxon>
        <taxon>Moraxellales</taxon>
        <taxon>Moraxellaceae</taxon>
        <taxon>Acinetobacter</taxon>
    </lineage>
</organism>
<dbReference type="EMBL" id="AQFL01000009">
    <property type="protein sequence ID" value="EOR08700.1"/>
    <property type="molecule type" value="Genomic_DNA"/>
</dbReference>
<reference evidence="2 4" key="2">
    <citation type="submission" date="2023-07" db="EMBL/GenBank/DDBJ databases">
        <title>A novel proteolytic Acinetobacter species.</title>
        <authorList>
            <person name="Nemec A."/>
            <person name="Radolfova-Krizova L."/>
        </authorList>
    </citation>
    <scope>NUCLEOTIDE SEQUENCE [LARGE SCALE GENOMIC DNA]</scope>
    <source>
        <strain evidence="2 4">NIPH 1865</strain>
    </source>
</reference>
<evidence type="ECO:0000313" key="3">
    <source>
        <dbReference type="Proteomes" id="UP000016203"/>
    </source>
</evidence>
<protein>
    <submittedName>
        <fullName evidence="2">Chemotaxis protein</fullName>
    </submittedName>
</protein>
<dbReference type="EMBL" id="JAUMJH010000026">
    <property type="protein sequence ID" value="MDO3657821.1"/>
    <property type="molecule type" value="Genomic_DNA"/>
</dbReference>
<keyword evidence="4" id="KW-1185">Reference proteome</keyword>
<dbReference type="GO" id="GO:0000160">
    <property type="term" value="P:phosphorelay signal transduction system"/>
    <property type="evidence" value="ECO:0007669"/>
    <property type="project" value="InterPro"/>
</dbReference>
<evidence type="ECO:0000313" key="2">
    <source>
        <dbReference type="EMBL" id="MDO3657821.1"/>
    </source>
</evidence>
<dbReference type="PATRIC" id="fig|1217699.3.peg.1185"/>
<dbReference type="Proteomes" id="UP001168902">
    <property type="component" value="Unassembled WGS sequence"/>
</dbReference>
<reference evidence="1 3" key="1">
    <citation type="submission" date="2013-03" db="EMBL/GenBank/DDBJ databases">
        <title>The Genome Sequence of Acinetobacter sp. CIP 110321.</title>
        <authorList>
            <consortium name="The Broad Institute Genome Sequencing Platform"/>
            <consortium name="The Broad Institute Genome Sequencing Center for Infectious Disease"/>
            <person name="Cerqueira G."/>
            <person name="Feldgarden M."/>
            <person name="Courvalin P."/>
            <person name="Perichon B."/>
            <person name="Grillot-Courvalin C."/>
            <person name="Clermont D."/>
            <person name="Rocha E."/>
            <person name="Yoon E.-J."/>
            <person name="Nemec A."/>
            <person name="Walker B."/>
            <person name="Young S.K."/>
            <person name="Zeng Q."/>
            <person name="Gargeya S."/>
            <person name="Fitzgerald M."/>
            <person name="Haas B."/>
            <person name="Abouelleil A."/>
            <person name="Alvarado L."/>
            <person name="Arachchi H.M."/>
            <person name="Berlin A.M."/>
            <person name="Chapman S.B."/>
            <person name="Dewar J."/>
            <person name="Goldberg J."/>
            <person name="Griggs A."/>
            <person name="Gujja S."/>
            <person name="Hansen M."/>
            <person name="Howarth C."/>
            <person name="Imamovic A."/>
            <person name="Larimer J."/>
            <person name="McCowan C."/>
            <person name="Murphy C."/>
            <person name="Neiman D."/>
            <person name="Pearson M."/>
            <person name="Priest M."/>
            <person name="Roberts A."/>
            <person name="Saif S."/>
            <person name="Shea T."/>
            <person name="Sisk P."/>
            <person name="Sykes S."/>
            <person name="Wortman J."/>
            <person name="Nusbaum C."/>
            <person name="Birren B."/>
        </authorList>
    </citation>
    <scope>NUCLEOTIDE SEQUENCE [LARGE SCALE GENOMIC DNA]</scope>
    <source>
        <strain evidence="1 3">CIP 110321</strain>
    </source>
</reference>
<name>R9B339_9GAMM</name>
<dbReference type="AlphaFoldDB" id="R9B339"/>
<evidence type="ECO:0000313" key="1">
    <source>
        <dbReference type="EMBL" id="EOR08700.1"/>
    </source>
</evidence>
<dbReference type="SUPFAM" id="SSF47226">
    <property type="entry name" value="Histidine-containing phosphotransfer domain, HPT domain"/>
    <property type="match status" value="1"/>
</dbReference>
<evidence type="ECO:0000313" key="4">
    <source>
        <dbReference type="Proteomes" id="UP001168902"/>
    </source>
</evidence>
<accession>R9B339</accession>
<dbReference type="OrthoDB" id="6712627at2"/>